<sequence length="161" mass="17342">MMHFEAADGASVIEAMDHATWILAVAADSSRGGAVVEQIPYVPGDVADFDKIVIGSAACLAAYAWAAYEFGKRIVTQRACEVCKGSGLVSTSRSGKQLRQPKKCYACGGFLPWESWGKFWKTNMDVGNGGVLQRPARDYDELNEAARAAKDGRTTPSTEDD</sequence>
<dbReference type="EMBL" id="FN649741">
    <property type="protein sequence ID" value="CBJ27875.1"/>
    <property type="molecule type" value="Genomic_DNA"/>
</dbReference>
<reference evidence="1 2" key="1">
    <citation type="journal article" date="2010" name="Nature">
        <title>The Ectocarpus genome and the independent evolution of multicellularity in brown algae.</title>
        <authorList>
            <person name="Cock J.M."/>
            <person name="Sterck L."/>
            <person name="Rouze P."/>
            <person name="Scornet D."/>
            <person name="Allen A.E."/>
            <person name="Amoutzias G."/>
            <person name="Anthouard V."/>
            <person name="Artiguenave F."/>
            <person name="Aury J.M."/>
            <person name="Badger J.H."/>
            <person name="Beszteri B."/>
            <person name="Billiau K."/>
            <person name="Bonnet E."/>
            <person name="Bothwell J.H."/>
            <person name="Bowler C."/>
            <person name="Boyen C."/>
            <person name="Brownlee C."/>
            <person name="Carrano C.J."/>
            <person name="Charrier B."/>
            <person name="Cho G.Y."/>
            <person name="Coelho S.M."/>
            <person name="Collen J."/>
            <person name="Corre E."/>
            <person name="Da Silva C."/>
            <person name="Delage L."/>
            <person name="Delaroque N."/>
            <person name="Dittami S.M."/>
            <person name="Doulbeau S."/>
            <person name="Elias M."/>
            <person name="Farnham G."/>
            <person name="Gachon C.M."/>
            <person name="Gschloessl B."/>
            <person name="Heesch S."/>
            <person name="Jabbari K."/>
            <person name="Jubin C."/>
            <person name="Kawai H."/>
            <person name="Kimura K."/>
            <person name="Kloareg B."/>
            <person name="Kupper F.C."/>
            <person name="Lang D."/>
            <person name="Le Bail A."/>
            <person name="Leblanc C."/>
            <person name="Lerouge P."/>
            <person name="Lohr M."/>
            <person name="Lopez P.J."/>
            <person name="Martens C."/>
            <person name="Maumus F."/>
            <person name="Michel G."/>
            <person name="Miranda-Saavedra D."/>
            <person name="Morales J."/>
            <person name="Moreau H."/>
            <person name="Motomura T."/>
            <person name="Nagasato C."/>
            <person name="Napoli C.A."/>
            <person name="Nelson D.R."/>
            <person name="Nyvall-Collen P."/>
            <person name="Peters A.F."/>
            <person name="Pommier C."/>
            <person name="Potin P."/>
            <person name="Poulain J."/>
            <person name="Quesneville H."/>
            <person name="Read B."/>
            <person name="Rensing S.A."/>
            <person name="Ritter A."/>
            <person name="Rousvoal S."/>
            <person name="Samanta M."/>
            <person name="Samson G."/>
            <person name="Schroeder D.C."/>
            <person name="Segurens B."/>
            <person name="Strittmatter M."/>
            <person name="Tonon T."/>
            <person name="Tregear J.W."/>
            <person name="Valentin K."/>
            <person name="von Dassow P."/>
            <person name="Yamagishi T."/>
            <person name="Van de Peer Y."/>
            <person name="Wincker P."/>
        </authorList>
    </citation>
    <scope>NUCLEOTIDE SEQUENCE [LARGE SCALE GENOMIC DNA]</scope>
    <source>
        <strain evidence="2">Ec32 / CCAP1310/4</strain>
    </source>
</reference>
<evidence type="ECO:0000313" key="1">
    <source>
        <dbReference type="EMBL" id="CBJ27875.1"/>
    </source>
</evidence>
<proteinExistence type="predicted"/>
<dbReference type="PANTHER" id="PTHR36809">
    <property type="entry name" value="TRANSMEMBRANE PROTEIN"/>
    <property type="match status" value="1"/>
</dbReference>
<keyword evidence="2" id="KW-1185">Reference proteome</keyword>
<dbReference type="PANTHER" id="PTHR36809:SF1">
    <property type="entry name" value="TRANSMEMBRANE PROTEIN"/>
    <property type="match status" value="1"/>
</dbReference>
<organism evidence="1 2">
    <name type="scientific">Ectocarpus siliculosus</name>
    <name type="common">Brown alga</name>
    <name type="synonym">Conferva siliculosa</name>
    <dbReference type="NCBI Taxonomy" id="2880"/>
    <lineage>
        <taxon>Eukaryota</taxon>
        <taxon>Sar</taxon>
        <taxon>Stramenopiles</taxon>
        <taxon>Ochrophyta</taxon>
        <taxon>PX clade</taxon>
        <taxon>Phaeophyceae</taxon>
        <taxon>Ectocarpales</taxon>
        <taxon>Ectocarpaceae</taxon>
        <taxon>Ectocarpus</taxon>
    </lineage>
</organism>
<evidence type="ECO:0000313" key="2">
    <source>
        <dbReference type="Proteomes" id="UP000002630"/>
    </source>
</evidence>
<name>D7G800_ECTSI</name>
<dbReference type="OrthoDB" id="2018625at2759"/>
<protein>
    <submittedName>
        <fullName evidence="1">Uncharacterized protein</fullName>
    </submittedName>
</protein>
<dbReference type="EMBL" id="FN649096">
    <property type="protein sequence ID" value="CBJ27875.1"/>
    <property type="molecule type" value="Genomic_DNA"/>
</dbReference>
<accession>D7G800</accession>
<dbReference type="InParanoid" id="D7G800"/>
<dbReference type="AlphaFoldDB" id="D7G800"/>
<gene>
    <name evidence="1" type="ORF">Esi_0086_0060</name>
</gene>
<dbReference type="eggNOG" id="ENOG502SA2A">
    <property type="taxonomic scope" value="Eukaryota"/>
</dbReference>
<dbReference type="Proteomes" id="UP000002630">
    <property type="component" value="Linkage Group LG16"/>
</dbReference>